<name>A0A0G0TVX5_9BACT</name>
<evidence type="ECO:0000313" key="6">
    <source>
        <dbReference type="Proteomes" id="UP000034531"/>
    </source>
</evidence>
<dbReference type="SUPFAM" id="SSF51735">
    <property type="entry name" value="NAD(P)-binding Rossmann-fold domains"/>
    <property type="match status" value="1"/>
</dbReference>
<dbReference type="EC" id="3.5.4.9" evidence="1"/>
<dbReference type="GO" id="GO:0004477">
    <property type="term" value="F:methenyltetrahydrofolate cyclohydrolase activity"/>
    <property type="evidence" value="ECO:0007669"/>
    <property type="project" value="UniProtKB-EC"/>
</dbReference>
<evidence type="ECO:0000313" key="5">
    <source>
        <dbReference type="EMBL" id="KKR51225.1"/>
    </source>
</evidence>
<dbReference type="InterPro" id="IPR020867">
    <property type="entry name" value="THF_DH/CycHdrlase_CS"/>
</dbReference>
<dbReference type="Gene3D" id="3.40.50.720">
    <property type="entry name" value="NAD(P)-binding Rossmann-like Domain"/>
    <property type="match status" value="1"/>
</dbReference>
<comment type="caution">
    <text evidence="5">The sequence shown here is derived from an EMBL/GenBank/DDBJ whole genome shotgun (WGS) entry which is preliminary data.</text>
</comment>
<accession>A0A0G0TVX5</accession>
<dbReference type="InterPro" id="IPR036291">
    <property type="entry name" value="NAD(P)-bd_dom_sf"/>
</dbReference>
<dbReference type="Pfam" id="PF02882">
    <property type="entry name" value="THF_DHG_CYH_C"/>
    <property type="match status" value="1"/>
</dbReference>
<dbReference type="PATRIC" id="fig|1618405.3.peg.193"/>
<evidence type="ECO:0000259" key="4">
    <source>
        <dbReference type="Pfam" id="PF02882"/>
    </source>
</evidence>
<dbReference type="GO" id="GO:0005829">
    <property type="term" value="C:cytosol"/>
    <property type="evidence" value="ECO:0007669"/>
    <property type="project" value="TreeGrafter"/>
</dbReference>
<organism evidence="5 6">
    <name type="scientific">Candidatus Curtissbacteria bacterium GW2011_GWA1_40_16</name>
    <dbReference type="NCBI Taxonomy" id="1618405"/>
    <lineage>
        <taxon>Bacteria</taxon>
        <taxon>Candidatus Curtissiibacteriota</taxon>
    </lineage>
</organism>
<dbReference type="Proteomes" id="UP000034531">
    <property type="component" value="Unassembled WGS sequence"/>
</dbReference>
<protein>
    <recommendedName>
        <fullName evidence="1">methenyltetrahydrofolate cyclohydrolase</fullName>
        <ecNumber evidence="1">3.5.4.9</ecNumber>
    </recommendedName>
</protein>
<keyword evidence="2" id="KW-0378">Hydrolase</keyword>
<dbReference type="PANTHER" id="PTHR48099:SF5">
    <property type="entry name" value="C-1-TETRAHYDROFOLATE SYNTHASE, CYTOPLASMIC"/>
    <property type="match status" value="1"/>
</dbReference>
<dbReference type="GO" id="GO:0004488">
    <property type="term" value="F:methylenetetrahydrofolate dehydrogenase (NADP+) activity"/>
    <property type="evidence" value="ECO:0007669"/>
    <property type="project" value="InterPro"/>
</dbReference>
<dbReference type="GO" id="GO:0035999">
    <property type="term" value="P:tetrahydrofolate interconversion"/>
    <property type="evidence" value="ECO:0007669"/>
    <property type="project" value="TreeGrafter"/>
</dbReference>
<dbReference type="EMBL" id="LBYI01000002">
    <property type="protein sequence ID" value="KKR51225.1"/>
    <property type="molecule type" value="Genomic_DNA"/>
</dbReference>
<dbReference type="PROSITE" id="PS00767">
    <property type="entry name" value="THF_DHG_CYH_2"/>
    <property type="match status" value="1"/>
</dbReference>
<keyword evidence="3" id="KW-0560">Oxidoreductase</keyword>
<feature type="domain" description="Tetrahydrofolate dehydrogenase/cyclohydrolase NAD(P)-binding" evidence="4">
    <location>
        <begin position="2"/>
        <end position="106"/>
    </location>
</feature>
<evidence type="ECO:0000256" key="1">
    <source>
        <dbReference type="ARBA" id="ARBA00012776"/>
    </source>
</evidence>
<dbReference type="InterPro" id="IPR020631">
    <property type="entry name" value="THF_DH/CycHdrlase_NAD-bd_dom"/>
</dbReference>
<gene>
    <name evidence="5" type="ORF">UT84_C0002G0086</name>
</gene>
<dbReference type="PANTHER" id="PTHR48099">
    <property type="entry name" value="C-1-TETRAHYDROFOLATE SYNTHASE, CYTOPLASMIC-RELATED"/>
    <property type="match status" value="1"/>
</dbReference>
<dbReference type="InterPro" id="IPR000672">
    <property type="entry name" value="THF_DH/CycHdrlase"/>
</dbReference>
<sequence>MVAVGKPNLIGKDHVSPGQTVIDVGINVVNQPPETRDQEEGQALAEKVRPWKTERPDLKEKRILVGDVDFDSVSSVVSAITPVPGGVGPMTVASLYENFLEAYKSQTV</sequence>
<dbReference type="PRINTS" id="PR00085">
    <property type="entry name" value="THFDHDRGNASE"/>
</dbReference>
<dbReference type="AlphaFoldDB" id="A0A0G0TVX5"/>
<evidence type="ECO:0000256" key="2">
    <source>
        <dbReference type="ARBA" id="ARBA00022801"/>
    </source>
</evidence>
<evidence type="ECO:0000256" key="3">
    <source>
        <dbReference type="ARBA" id="ARBA00023002"/>
    </source>
</evidence>
<proteinExistence type="predicted"/>
<reference evidence="5 6" key="1">
    <citation type="journal article" date="2015" name="Nature">
        <title>rRNA introns, odd ribosomes, and small enigmatic genomes across a large radiation of phyla.</title>
        <authorList>
            <person name="Brown C.T."/>
            <person name="Hug L.A."/>
            <person name="Thomas B.C."/>
            <person name="Sharon I."/>
            <person name="Castelle C.J."/>
            <person name="Singh A."/>
            <person name="Wilkins M.J."/>
            <person name="Williams K.H."/>
            <person name="Banfield J.F."/>
        </authorList>
    </citation>
    <scope>NUCLEOTIDE SEQUENCE [LARGE SCALE GENOMIC DNA]</scope>
</reference>